<evidence type="ECO:0000313" key="1">
    <source>
        <dbReference type="EMBL" id="KOM52521.1"/>
    </source>
</evidence>
<sequence>MAEQTVDELLAEASEVLSKIHPDLLSIIETMPEPSSIIFSQLVSITSKQTCPIVPEVPLMSPPSETLERQHMQQFQSKKKKRITWTTVEHRSLDTLNHPLMQVQEGFNPHINMHVPFNSYINMHMPSPPLLLNSTNYLVHHPTQFKR</sequence>
<proteinExistence type="predicted"/>
<dbReference type="EMBL" id="CM003379">
    <property type="protein sequence ID" value="KOM52521.1"/>
    <property type="molecule type" value="Genomic_DNA"/>
</dbReference>
<accession>A0A0L9VBT2</accession>
<dbReference type="Gramene" id="KOM52521">
    <property type="protein sequence ID" value="KOM52521"/>
    <property type="gene ID" value="LR48_Vigan09g118000"/>
</dbReference>
<organism evidence="1 2">
    <name type="scientific">Phaseolus angularis</name>
    <name type="common">Azuki bean</name>
    <name type="synonym">Vigna angularis</name>
    <dbReference type="NCBI Taxonomy" id="3914"/>
    <lineage>
        <taxon>Eukaryota</taxon>
        <taxon>Viridiplantae</taxon>
        <taxon>Streptophyta</taxon>
        <taxon>Embryophyta</taxon>
        <taxon>Tracheophyta</taxon>
        <taxon>Spermatophyta</taxon>
        <taxon>Magnoliopsida</taxon>
        <taxon>eudicotyledons</taxon>
        <taxon>Gunneridae</taxon>
        <taxon>Pentapetalae</taxon>
        <taxon>rosids</taxon>
        <taxon>fabids</taxon>
        <taxon>Fabales</taxon>
        <taxon>Fabaceae</taxon>
        <taxon>Papilionoideae</taxon>
        <taxon>50 kb inversion clade</taxon>
        <taxon>NPAAA clade</taxon>
        <taxon>indigoferoid/millettioid clade</taxon>
        <taxon>Phaseoleae</taxon>
        <taxon>Vigna</taxon>
    </lineage>
</organism>
<evidence type="ECO:0000313" key="2">
    <source>
        <dbReference type="Proteomes" id="UP000053144"/>
    </source>
</evidence>
<gene>
    <name evidence="1" type="ORF">LR48_Vigan09g118000</name>
</gene>
<protein>
    <submittedName>
        <fullName evidence="1">Uncharacterized protein</fullName>
    </submittedName>
</protein>
<reference evidence="2" key="1">
    <citation type="journal article" date="2015" name="Proc. Natl. Acad. Sci. U.S.A.">
        <title>Genome sequencing of adzuki bean (Vigna angularis) provides insight into high starch and low fat accumulation and domestication.</title>
        <authorList>
            <person name="Yang K."/>
            <person name="Tian Z."/>
            <person name="Chen C."/>
            <person name="Luo L."/>
            <person name="Zhao B."/>
            <person name="Wang Z."/>
            <person name="Yu L."/>
            <person name="Li Y."/>
            <person name="Sun Y."/>
            <person name="Li W."/>
            <person name="Chen Y."/>
            <person name="Li Y."/>
            <person name="Zhang Y."/>
            <person name="Ai D."/>
            <person name="Zhao J."/>
            <person name="Shang C."/>
            <person name="Ma Y."/>
            <person name="Wu B."/>
            <person name="Wang M."/>
            <person name="Gao L."/>
            <person name="Sun D."/>
            <person name="Zhang P."/>
            <person name="Guo F."/>
            <person name="Wang W."/>
            <person name="Li Y."/>
            <person name="Wang J."/>
            <person name="Varshney R.K."/>
            <person name="Wang J."/>
            <person name="Ling H.Q."/>
            <person name="Wan P."/>
        </authorList>
    </citation>
    <scope>NUCLEOTIDE SEQUENCE</scope>
    <source>
        <strain evidence="2">cv. Jingnong 6</strain>
    </source>
</reference>
<dbReference type="AlphaFoldDB" id="A0A0L9VBT2"/>
<dbReference type="Proteomes" id="UP000053144">
    <property type="component" value="Chromosome 9"/>
</dbReference>
<name>A0A0L9VBT2_PHAAN</name>